<gene>
    <name evidence="2" type="ordered locus">bpr_I1882</name>
</gene>
<feature type="region of interest" description="Disordered" evidence="1">
    <location>
        <begin position="1"/>
        <end position="27"/>
    </location>
</feature>
<feature type="compositionally biased region" description="Low complexity" evidence="1">
    <location>
        <begin position="1"/>
        <end position="22"/>
    </location>
</feature>
<proteinExistence type="predicted"/>
<dbReference type="AlphaFoldDB" id="E0RWU0"/>
<protein>
    <submittedName>
        <fullName evidence="2">Uncharacterized protein</fullName>
    </submittedName>
</protein>
<keyword evidence="3" id="KW-1185">Reference proteome</keyword>
<dbReference type="STRING" id="515622.bpr_I1882"/>
<dbReference type="Proteomes" id="UP000001299">
    <property type="component" value="Chromosome 1"/>
</dbReference>
<dbReference type="Pfam" id="PF20069">
    <property type="entry name" value="DUF6465"/>
    <property type="match status" value="1"/>
</dbReference>
<accession>E0RWU0</accession>
<evidence type="ECO:0000256" key="1">
    <source>
        <dbReference type="SAM" id="MobiDB-lite"/>
    </source>
</evidence>
<dbReference type="RefSeq" id="WP_013281270.1">
    <property type="nucleotide sequence ID" value="NC_014387.1"/>
</dbReference>
<dbReference type="eggNOG" id="ENOG5032F1W">
    <property type="taxonomic scope" value="Bacteria"/>
</dbReference>
<sequence>MAAKKTAAPKTTATKKATAPKASTKKSIKDPTVKVVFQYQDVEFTEASCVKKAQAGFKKAFKDVELKTLDIYIKPEERKVYYVGNGEFEGFVDL</sequence>
<dbReference type="KEGG" id="bpb:bpr_I1882"/>
<evidence type="ECO:0000313" key="2">
    <source>
        <dbReference type="EMBL" id="ADL34616.1"/>
    </source>
</evidence>
<reference evidence="2 3" key="1">
    <citation type="journal article" date="2010" name="PLoS ONE">
        <title>The glycobiome of the rumen bacterium Butyrivibrio proteoclasticus B316(T) highlights adaptation to a polysaccharide-rich environment.</title>
        <authorList>
            <person name="Kelly W.J."/>
            <person name="Leahy S.C."/>
            <person name="Altermann E."/>
            <person name="Yeoman C.J."/>
            <person name="Dunne J.C."/>
            <person name="Kong Z."/>
            <person name="Pacheco D.M."/>
            <person name="Li D."/>
            <person name="Noel S.J."/>
            <person name="Moon C.D."/>
            <person name="Cookson A.L."/>
            <person name="Attwood G.T."/>
        </authorList>
    </citation>
    <scope>NUCLEOTIDE SEQUENCE [LARGE SCALE GENOMIC DNA]</scope>
    <source>
        <strain evidence="3">ATCC 51982 / DSM 14932 / B316</strain>
    </source>
</reference>
<name>E0RWU0_BUTPB</name>
<dbReference type="HOGENOM" id="CLU_2380768_0_0_9"/>
<dbReference type="EMBL" id="CP001810">
    <property type="protein sequence ID" value="ADL34616.1"/>
    <property type="molecule type" value="Genomic_DNA"/>
</dbReference>
<evidence type="ECO:0000313" key="3">
    <source>
        <dbReference type="Proteomes" id="UP000001299"/>
    </source>
</evidence>
<dbReference type="InterPro" id="IPR046313">
    <property type="entry name" value="DUF6465"/>
</dbReference>
<organism evidence="2 3">
    <name type="scientific">Butyrivibrio proteoclasticus (strain ATCC 51982 / DSM 14932 / B316)</name>
    <name type="common">Clostridium proteoclasticum</name>
    <dbReference type="NCBI Taxonomy" id="515622"/>
    <lineage>
        <taxon>Bacteria</taxon>
        <taxon>Bacillati</taxon>
        <taxon>Bacillota</taxon>
        <taxon>Clostridia</taxon>
        <taxon>Lachnospirales</taxon>
        <taxon>Lachnospiraceae</taxon>
        <taxon>Butyrivibrio</taxon>
    </lineage>
</organism>